<proteinExistence type="predicted"/>
<dbReference type="Proteomes" id="UP000689195">
    <property type="component" value="Unassembled WGS sequence"/>
</dbReference>
<keyword evidence="1" id="KW-0175">Coiled coil</keyword>
<dbReference type="EMBL" id="CAJJDO010000009">
    <property type="protein sequence ID" value="CAD8141168.1"/>
    <property type="molecule type" value="Genomic_DNA"/>
</dbReference>
<organism evidence="2 3">
    <name type="scientific">Paramecium pentaurelia</name>
    <dbReference type="NCBI Taxonomy" id="43138"/>
    <lineage>
        <taxon>Eukaryota</taxon>
        <taxon>Sar</taxon>
        <taxon>Alveolata</taxon>
        <taxon>Ciliophora</taxon>
        <taxon>Intramacronucleata</taxon>
        <taxon>Oligohymenophorea</taxon>
        <taxon>Peniculida</taxon>
        <taxon>Parameciidae</taxon>
        <taxon>Paramecium</taxon>
    </lineage>
</organism>
<reference evidence="2" key="1">
    <citation type="submission" date="2021-01" db="EMBL/GenBank/DDBJ databases">
        <authorList>
            <consortium name="Genoscope - CEA"/>
            <person name="William W."/>
        </authorList>
    </citation>
    <scope>NUCLEOTIDE SEQUENCE</scope>
</reference>
<sequence>MNEISDQYIEIIQQYNNNLENLKTKLTSAIEIMINANKNWIRELNQKNKIFVFIALLMNQMIILEIDNNISIHFNLIFLIK</sequence>
<evidence type="ECO:0000313" key="2">
    <source>
        <dbReference type="EMBL" id="CAD8141168.1"/>
    </source>
</evidence>
<keyword evidence="3" id="KW-1185">Reference proteome</keyword>
<comment type="caution">
    <text evidence="2">The sequence shown here is derived from an EMBL/GenBank/DDBJ whole genome shotgun (WGS) entry which is preliminary data.</text>
</comment>
<protein>
    <submittedName>
        <fullName evidence="2">Uncharacterized protein</fullName>
    </submittedName>
</protein>
<dbReference type="AlphaFoldDB" id="A0A8S1SMW7"/>
<name>A0A8S1SMW7_9CILI</name>
<accession>A0A8S1SMW7</accession>
<gene>
    <name evidence="2" type="ORF">PPENT_87.1.T0090475</name>
</gene>
<evidence type="ECO:0000256" key="1">
    <source>
        <dbReference type="SAM" id="Coils"/>
    </source>
</evidence>
<evidence type="ECO:0000313" key="3">
    <source>
        <dbReference type="Proteomes" id="UP000689195"/>
    </source>
</evidence>
<feature type="coiled-coil region" evidence="1">
    <location>
        <begin position="5"/>
        <end position="39"/>
    </location>
</feature>